<accession>A0ABP8TVZ4</accession>
<protein>
    <recommendedName>
        <fullName evidence="3">Luciferase-like domain-containing protein</fullName>
    </recommendedName>
</protein>
<keyword evidence="2" id="KW-1185">Reference proteome</keyword>
<evidence type="ECO:0008006" key="3">
    <source>
        <dbReference type="Google" id="ProtNLM"/>
    </source>
</evidence>
<dbReference type="EMBL" id="BAABHJ010000032">
    <property type="protein sequence ID" value="GAA4616435.1"/>
    <property type="molecule type" value="Genomic_DNA"/>
</dbReference>
<dbReference type="RefSeq" id="WP_345364743.1">
    <property type="nucleotide sequence ID" value="NZ_BAABHJ010000032.1"/>
</dbReference>
<proteinExistence type="predicted"/>
<sequence>MRKRGNGSTGAWIAASQRQADALLATKLAAFGTYHQVPRIAGGYLVPDDTIASEIDRAMIIGGRAIVWLTVPGHPEDARRLAPIVAARLNAAYG</sequence>
<comment type="caution">
    <text evidence="1">The sequence shown here is derived from an EMBL/GenBank/DDBJ whole genome shotgun (WGS) entry which is preliminary data.</text>
</comment>
<dbReference type="Proteomes" id="UP001500212">
    <property type="component" value="Unassembled WGS sequence"/>
</dbReference>
<gene>
    <name evidence="1" type="ORF">GCM10023195_73120</name>
</gene>
<name>A0ABP8TVZ4_9ACTN</name>
<reference evidence="2" key="1">
    <citation type="journal article" date="2019" name="Int. J. Syst. Evol. Microbiol.">
        <title>The Global Catalogue of Microorganisms (GCM) 10K type strain sequencing project: providing services to taxonomists for standard genome sequencing and annotation.</title>
        <authorList>
            <consortium name="The Broad Institute Genomics Platform"/>
            <consortium name="The Broad Institute Genome Sequencing Center for Infectious Disease"/>
            <person name="Wu L."/>
            <person name="Ma J."/>
        </authorList>
    </citation>
    <scope>NUCLEOTIDE SEQUENCE [LARGE SCALE GENOMIC DNA]</scope>
    <source>
        <strain evidence="2">JCM 17938</strain>
    </source>
</reference>
<evidence type="ECO:0000313" key="1">
    <source>
        <dbReference type="EMBL" id="GAA4616435.1"/>
    </source>
</evidence>
<organism evidence="1 2">
    <name type="scientific">Actinoallomurus liliacearum</name>
    <dbReference type="NCBI Taxonomy" id="1080073"/>
    <lineage>
        <taxon>Bacteria</taxon>
        <taxon>Bacillati</taxon>
        <taxon>Actinomycetota</taxon>
        <taxon>Actinomycetes</taxon>
        <taxon>Streptosporangiales</taxon>
        <taxon>Thermomonosporaceae</taxon>
        <taxon>Actinoallomurus</taxon>
    </lineage>
</organism>
<evidence type="ECO:0000313" key="2">
    <source>
        <dbReference type="Proteomes" id="UP001500212"/>
    </source>
</evidence>